<keyword evidence="3 4" id="KW-0408">Iron</keyword>
<keyword evidence="7" id="KW-1185">Reference proteome</keyword>
<dbReference type="Proteomes" id="UP000199169">
    <property type="component" value="Unassembled WGS sequence"/>
</dbReference>
<evidence type="ECO:0000256" key="2">
    <source>
        <dbReference type="ARBA" id="ARBA00022723"/>
    </source>
</evidence>
<organism evidence="6 7">
    <name type="scientific">Candidatus Accumulibacter aalborgensis</name>
    <dbReference type="NCBI Taxonomy" id="1860102"/>
    <lineage>
        <taxon>Bacteria</taxon>
        <taxon>Pseudomonadati</taxon>
        <taxon>Pseudomonadota</taxon>
        <taxon>Betaproteobacteria</taxon>
        <taxon>Candidatus Accumulibacter</taxon>
    </lineage>
</organism>
<name>A0A1A8XWU2_9PROT</name>
<dbReference type="InterPro" id="IPR036909">
    <property type="entry name" value="Cyt_c-like_dom_sf"/>
</dbReference>
<dbReference type="STRING" id="1860102.ACCAA_670033"/>
<dbReference type="EMBL" id="FLQX01000146">
    <property type="protein sequence ID" value="SBT09102.1"/>
    <property type="molecule type" value="Genomic_DNA"/>
</dbReference>
<evidence type="ECO:0000256" key="1">
    <source>
        <dbReference type="ARBA" id="ARBA00022617"/>
    </source>
</evidence>
<evidence type="ECO:0000256" key="4">
    <source>
        <dbReference type="PROSITE-ProRule" id="PRU00433"/>
    </source>
</evidence>
<dbReference type="InterPro" id="IPR009056">
    <property type="entry name" value="Cyt_c-like_dom"/>
</dbReference>
<protein>
    <recommendedName>
        <fullName evidence="5">Cytochrome c domain-containing protein</fullName>
    </recommendedName>
</protein>
<dbReference type="GO" id="GO:0009055">
    <property type="term" value="F:electron transfer activity"/>
    <property type="evidence" value="ECO:0007669"/>
    <property type="project" value="InterPro"/>
</dbReference>
<reference evidence="6 7" key="1">
    <citation type="submission" date="2016-06" db="EMBL/GenBank/DDBJ databases">
        <authorList>
            <person name="Kjaerup R.B."/>
            <person name="Dalgaard T.S."/>
            <person name="Juul-Madsen H.R."/>
        </authorList>
    </citation>
    <scope>NUCLEOTIDE SEQUENCE [LARGE SCALE GENOMIC DNA]</scope>
    <source>
        <strain evidence="6">3</strain>
    </source>
</reference>
<dbReference type="Gene3D" id="1.10.760.10">
    <property type="entry name" value="Cytochrome c-like domain"/>
    <property type="match status" value="1"/>
</dbReference>
<dbReference type="PROSITE" id="PS51007">
    <property type="entry name" value="CYTC"/>
    <property type="match status" value="1"/>
</dbReference>
<keyword evidence="2 4" id="KW-0479">Metal-binding</keyword>
<dbReference type="SUPFAM" id="SSF46626">
    <property type="entry name" value="Cytochrome c"/>
    <property type="match status" value="1"/>
</dbReference>
<sequence length="133" mass="13862">MARRFRDRSSELEKRGTSMTRVTRLVLAGLGVVGAGVVQVAGAATATGESTYQSSCVACHGADGGGVLPGVPDFTATDGPLAVADEVLVKRIAEGFQSPGSPMAMPPRGGNPGLRDEDIRAVVRYMRQEFGVR</sequence>
<dbReference type="Pfam" id="PF13442">
    <property type="entry name" value="Cytochrome_CBB3"/>
    <property type="match status" value="1"/>
</dbReference>
<gene>
    <name evidence="6" type="ORF">ACCAA_670033</name>
</gene>
<evidence type="ECO:0000313" key="7">
    <source>
        <dbReference type="Proteomes" id="UP000199169"/>
    </source>
</evidence>
<dbReference type="GO" id="GO:0046872">
    <property type="term" value="F:metal ion binding"/>
    <property type="evidence" value="ECO:0007669"/>
    <property type="project" value="UniProtKB-KW"/>
</dbReference>
<evidence type="ECO:0000313" key="6">
    <source>
        <dbReference type="EMBL" id="SBT09102.1"/>
    </source>
</evidence>
<feature type="domain" description="Cytochrome c" evidence="5">
    <location>
        <begin position="43"/>
        <end position="130"/>
    </location>
</feature>
<accession>A0A1A8XWU2</accession>
<proteinExistence type="predicted"/>
<keyword evidence="1 4" id="KW-0349">Heme</keyword>
<evidence type="ECO:0000259" key="5">
    <source>
        <dbReference type="PROSITE" id="PS51007"/>
    </source>
</evidence>
<dbReference type="AlphaFoldDB" id="A0A1A8XWU2"/>
<dbReference type="GO" id="GO:0020037">
    <property type="term" value="F:heme binding"/>
    <property type="evidence" value="ECO:0007669"/>
    <property type="project" value="InterPro"/>
</dbReference>
<evidence type="ECO:0000256" key="3">
    <source>
        <dbReference type="ARBA" id="ARBA00023004"/>
    </source>
</evidence>